<dbReference type="Gene3D" id="2.160.20.10">
    <property type="entry name" value="Single-stranded right-handed beta-helix, Pectin lyase-like"/>
    <property type="match status" value="1"/>
</dbReference>
<proteinExistence type="predicted"/>
<dbReference type="SUPFAM" id="SSF51126">
    <property type="entry name" value="Pectin lyase-like"/>
    <property type="match status" value="1"/>
</dbReference>
<dbReference type="SMART" id="SM00710">
    <property type="entry name" value="PbH1"/>
    <property type="match status" value="6"/>
</dbReference>
<sequence length="464" mass="49922">MKFRHDYRRHAVIAAATILSFIVGCKKEADESIDKTIENAEASAVTTGRTFTLGPDANGRLIIDNKNGTYKPGDIIYLKGNFKAVQISNMSGARTAPIRIQNAAGTVATFGDPSWNGGSYPSALSFSNCHFIKLGSPNGKNYFVINGSTTAAREAYFNIHLGKHTDNFEVFNITMNNGGTGIVAKTEPVKGDASTVYPNSTMYNLTIHGLTINNTRNEAMYIGHTATYWDLTSGIPYYGNTAGMTAGHQYVQPLKWYNVKIFSNVVSNSGLDGIQTAAIDKLEVYWNTVTNWATQRNSGHNGGILIGGRTTNTNTFGNVVRNGWGEMLQFYGSGTGHIVHNNLFADNESDGVSMRGASGASVQFTNNTIANVKGNTLRINGYGGQTGRNIINNNVFIAPLKGTGTIYPKYYVYLENGAVATEGTGSLANFKFATVSSSGTSSSNLYQIVNTQLTSGLRVGFVKP</sequence>
<organism evidence="1 2">
    <name type="scientific">Chitinophaga rhizophila</name>
    <dbReference type="NCBI Taxonomy" id="2866212"/>
    <lineage>
        <taxon>Bacteria</taxon>
        <taxon>Pseudomonadati</taxon>
        <taxon>Bacteroidota</taxon>
        <taxon>Chitinophagia</taxon>
        <taxon>Chitinophagales</taxon>
        <taxon>Chitinophagaceae</taxon>
        <taxon>Chitinophaga</taxon>
    </lineage>
</organism>
<dbReference type="Proteomes" id="UP000812961">
    <property type="component" value="Unassembled WGS sequence"/>
</dbReference>
<dbReference type="RefSeq" id="WP_220248609.1">
    <property type="nucleotide sequence ID" value="NZ_JAICCF010000001.1"/>
</dbReference>
<dbReference type="PROSITE" id="PS51257">
    <property type="entry name" value="PROKAR_LIPOPROTEIN"/>
    <property type="match status" value="1"/>
</dbReference>
<dbReference type="EMBL" id="JAICCF010000001">
    <property type="protein sequence ID" value="MBW8683388.1"/>
    <property type="molecule type" value="Genomic_DNA"/>
</dbReference>
<keyword evidence="2" id="KW-1185">Reference proteome</keyword>
<dbReference type="InterPro" id="IPR012334">
    <property type="entry name" value="Pectin_lyas_fold"/>
</dbReference>
<evidence type="ECO:0000313" key="1">
    <source>
        <dbReference type="EMBL" id="MBW8683388.1"/>
    </source>
</evidence>
<accession>A0ABS7G6V7</accession>
<name>A0ABS7G6V7_9BACT</name>
<protein>
    <submittedName>
        <fullName evidence="1">Right-handed parallel beta-helix repeat-containing protein</fullName>
    </submittedName>
</protein>
<dbReference type="InterPro" id="IPR011050">
    <property type="entry name" value="Pectin_lyase_fold/virulence"/>
</dbReference>
<comment type="caution">
    <text evidence="1">The sequence shown here is derived from an EMBL/GenBank/DDBJ whole genome shotgun (WGS) entry which is preliminary data.</text>
</comment>
<gene>
    <name evidence="1" type="ORF">K1Y79_03495</name>
</gene>
<evidence type="ECO:0000313" key="2">
    <source>
        <dbReference type="Proteomes" id="UP000812961"/>
    </source>
</evidence>
<reference evidence="1 2" key="1">
    <citation type="submission" date="2021-08" db="EMBL/GenBank/DDBJ databases">
        <title>The genome sequence of Chitinophaga sp. B61.</title>
        <authorList>
            <person name="Zhang X."/>
        </authorList>
    </citation>
    <scope>NUCLEOTIDE SEQUENCE [LARGE SCALE GENOMIC DNA]</scope>
    <source>
        <strain evidence="1 2">B61</strain>
    </source>
</reference>
<dbReference type="InterPro" id="IPR006626">
    <property type="entry name" value="PbH1"/>
</dbReference>